<evidence type="ECO:0000256" key="2">
    <source>
        <dbReference type="ARBA" id="ARBA00004370"/>
    </source>
</evidence>
<proteinExistence type="predicted"/>
<dbReference type="RefSeq" id="WP_276643230.1">
    <property type="nucleotide sequence ID" value="NZ_LZRR01000241.1"/>
</dbReference>
<dbReference type="PANTHER" id="PTHR45453">
    <property type="entry name" value="PHOSPHATE REGULON SENSOR PROTEIN PHOR"/>
    <property type="match status" value="1"/>
</dbReference>
<evidence type="ECO:0000256" key="8">
    <source>
        <dbReference type="ARBA" id="ARBA00022840"/>
    </source>
</evidence>
<evidence type="ECO:0000256" key="9">
    <source>
        <dbReference type="ARBA" id="ARBA00023012"/>
    </source>
</evidence>
<evidence type="ECO:0000256" key="1">
    <source>
        <dbReference type="ARBA" id="ARBA00000085"/>
    </source>
</evidence>
<gene>
    <name evidence="11" type="ORF">C6P37_06820</name>
</gene>
<dbReference type="Pfam" id="PF02518">
    <property type="entry name" value="HATPase_c"/>
    <property type="match status" value="1"/>
</dbReference>
<feature type="domain" description="Histidine kinase" evidence="10">
    <location>
        <begin position="128"/>
        <end position="329"/>
    </location>
</feature>
<dbReference type="InterPro" id="IPR036097">
    <property type="entry name" value="HisK_dim/P_sf"/>
</dbReference>
<comment type="caution">
    <text evidence="11">The sequence shown here is derived from an EMBL/GenBank/DDBJ whole genome shotgun (WGS) entry which is preliminary data.</text>
</comment>
<dbReference type="Gene3D" id="1.10.287.130">
    <property type="match status" value="1"/>
</dbReference>
<dbReference type="AlphaFoldDB" id="A0A3E0K5E1"/>
<dbReference type="InterPro" id="IPR000014">
    <property type="entry name" value="PAS"/>
</dbReference>
<keyword evidence="4" id="KW-0597">Phosphoprotein</keyword>
<dbReference type="SUPFAM" id="SSF47384">
    <property type="entry name" value="Homodimeric domain of signal transducing histidine kinase"/>
    <property type="match status" value="1"/>
</dbReference>
<evidence type="ECO:0000313" key="12">
    <source>
        <dbReference type="Proteomes" id="UP000257014"/>
    </source>
</evidence>
<keyword evidence="6" id="KW-0547">Nucleotide-binding</keyword>
<dbReference type="CDD" id="cd00130">
    <property type="entry name" value="PAS"/>
    <property type="match status" value="1"/>
</dbReference>
<evidence type="ECO:0000256" key="5">
    <source>
        <dbReference type="ARBA" id="ARBA00022679"/>
    </source>
</evidence>
<reference evidence="11 12" key="1">
    <citation type="submission" date="2018-03" db="EMBL/GenBank/DDBJ databases">
        <authorList>
            <person name="Keele B.F."/>
        </authorList>
    </citation>
    <scope>NUCLEOTIDE SEQUENCE [LARGE SCALE GENOMIC DNA]</scope>
    <source>
        <strain evidence="11">ZCTH4_d</strain>
    </source>
</reference>
<dbReference type="GO" id="GO:0016036">
    <property type="term" value="P:cellular response to phosphate starvation"/>
    <property type="evidence" value="ECO:0007669"/>
    <property type="project" value="TreeGrafter"/>
</dbReference>
<dbReference type="Gene3D" id="3.30.565.10">
    <property type="entry name" value="Histidine kinase-like ATPase, C-terminal domain"/>
    <property type="match status" value="1"/>
</dbReference>
<evidence type="ECO:0000256" key="4">
    <source>
        <dbReference type="ARBA" id="ARBA00022553"/>
    </source>
</evidence>
<evidence type="ECO:0000256" key="6">
    <source>
        <dbReference type="ARBA" id="ARBA00022741"/>
    </source>
</evidence>
<dbReference type="GO" id="GO:0005886">
    <property type="term" value="C:plasma membrane"/>
    <property type="evidence" value="ECO:0007669"/>
    <property type="project" value="TreeGrafter"/>
</dbReference>
<keyword evidence="7" id="KW-0418">Kinase</keyword>
<dbReference type="GO" id="GO:0005524">
    <property type="term" value="F:ATP binding"/>
    <property type="evidence" value="ECO:0007669"/>
    <property type="project" value="UniProtKB-KW"/>
</dbReference>
<keyword evidence="5" id="KW-0808">Transferase</keyword>
<accession>A0A3E0K5E1</accession>
<dbReference type="PROSITE" id="PS50109">
    <property type="entry name" value="HIS_KIN"/>
    <property type="match status" value="1"/>
</dbReference>
<dbReference type="SMART" id="SM00387">
    <property type="entry name" value="HATPase_c"/>
    <property type="match status" value="1"/>
</dbReference>
<dbReference type="SUPFAM" id="SSF55874">
    <property type="entry name" value="ATPase domain of HSP90 chaperone/DNA topoisomerase II/histidine kinase"/>
    <property type="match status" value="1"/>
</dbReference>
<evidence type="ECO:0000313" key="11">
    <source>
        <dbReference type="EMBL" id="REJ28959.1"/>
    </source>
</evidence>
<evidence type="ECO:0000256" key="7">
    <source>
        <dbReference type="ARBA" id="ARBA00022777"/>
    </source>
</evidence>
<dbReference type="GO" id="GO:0004721">
    <property type="term" value="F:phosphoprotein phosphatase activity"/>
    <property type="evidence" value="ECO:0007669"/>
    <property type="project" value="TreeGrafter"/>
</dbReference>
<dbReference type="InterPro" id="IPR003661">
    <property type="entry name" value="HisK_dim/P_dom"/>
</dbReference>
<dbReference type="EC" id="2.7.13.3" evidence="3"/>
<protein>
    <recommendedName>
        <fullName evidence="3">histidine kinase</fullName>
        <ecNumber evidence="3">2.7.13.3</ecNumber>
    </recommendedName>
</protein>
<evidence type="ECO:0000256" key="3">
    <source>
        <dbReference type="ARBA" id="ARBA00012438"/>
    </source>
</evidence>
<dbReference type="InterPro" id="IPR005467">
    <property type="entry name" value="His_kinase_dom"/>
</dbReference>
<dbReference type="InterPro" id="IPR036890">
    <property type="entry name" value="HATPase_C_sf"/>
</dbReference>
<dbReference type="SMART" id="SM00388">
    <property type="entry name" value="HisKA"/>
    <property type="match status" value="1"/>
</dbReference>
<organism evidence="11 12">
    <name type="scientific">Caldibacillus debilis</name>
    <dbReference type="NCBI Taxonomy" id="301148"/>
    <lineage>
        <taxon>Bacteria</taxon>
        <taxon>Bacillati</taxon>
        <taxon>Bacillota</taxon>
        <taxon>Bacilli</taxon>
        <taxon>Bacillales</taxon>
        <taxon>Bacillaceae</taxon>
        <taxon>Caldibacillus</taxon>
    </lineage>
</organism>
<dbReference type="EMBL" id="QEWE01000015">
    <property type="protein sequence ID" value="REJ28959.1"/>
    <property type="molecule type" value="Genomic_DNA"/>
</dbReference>
<sequence length="340" mass="38748">MEKRMDFPQIYADFYAKFPIAYLVTDRERWIYANERAVQLLKEESVADLIDKPVYQCLPGACELFSGNPVDFPLEFREKWLSKNGESIYLKFTGIPLVENPNYIQFFVNEIKRKEEEFPDLLEEMAAWLAHEILNPLTSVKGFLELMQRPDGENREMYINIAKKEIEQIEQIVSQFILLRRPIQNKALTDLNRLMNETVSQLSGQGYFEKVHIAVSAIGPVEFYCEGSLIKEVFRNLLMNAIEAKATKISVQISAKEKGIDIKIADNGNGGAKSGWKKPGGSLNGRKGRRGGFGSLIINRIITGHDGKIFFHKEKEAGSIVHIQLPHTFPPENLPGERKE</sequence>
<keyword evidence="8" id="KW-0067">ATP-binding</keyword>
<comment type="subcellular location">
    <subcellularLocation>
        <location evidence="2">Membrane</location>
    </subcellularLocation>
</comment>
<dbReference type="GO" id="GO:0000155">
    <property type="term" value="F:phosphorelay sensor kinase activity"/>
    <property type="evidence" value="ECO:0007669"/>
    <property type="project" value="InterPro"/>
</dbReference>
<name>A0A3E0K5E1_9BACI</name>
<comment type="catalytic activity">
    <reaction evidence="1">
        <text>ATP + protein L-histidine = ADP + protein N-phospho-L-histidine.</text>
        <dbReference type="EC" id="2.7.13.3"/>
    </reaction>
</comment>
<dbReference type="CDD" id="cd00082">
    <property type="entry name" value="HisKA"/>
    <property type="match status" value="1"/>
</dbReference>
<evidence type="ECO:0000259" key="10">
    <source>
        <dbReference type="PROSITE" id="PS50109"/>
    </source>
</evidence>
<dbReference type="InterPro" id="IPR003594">
    <property type="entry name" value="HATPase_dom"/>
</dbReference>
<dbReference type="InterPro" id="IPR050351">
    <property type="entry name" value="BphY/WalK/GraS-like"/>
</dbReference>
<dbReference type="Proteomes" id="UP000257014">
    <property type="component" value="Unassembled WGS sequence"/>
</dbReference>
<dbReference type="PANTHER" id="PTHR45453:SF1">
    <property type="entry name" value="PHOSPHATE REGULON SENSOR PROTEIN PHOR"/>
    <property type="match status" value="1"/>
</dbReference>
<keyword evidence="9" id="KW-0902">Two-component regulatory system</keyword>
<dbReference type="Pfam" id="PF00512">
    <property type="entry name" value="HisKA"/>
    <property type="match status" value="1"/>
</dbReference>